<dbReference type="Proteomes" id="UP000789342">
    <property type="component" value="Unassembled WGS sequence"/>
</dbReference>
<dbReference type="SUPFAM" id="SSF53098">
    <property type="entry name" value="Ribonuclease H-like"/>
    <property type="match status" value="1"/>
</dbReference>
<dbReference type="CDD" id="cd09276">
    <property type="entry name" value="Rnase_HI_RT_non_LTR"/>
    <property type="match status" value="1"/>
</dbReference>
<dbReference type="EMBL" id="CAJVPV010000746">
    <property type="protein sequence ID" value="CAG8472153.1"/>
    <property type="molecule type" value="Genomic_DNA"/>
</dbReference>
<dbReference type="AlphaFoldDB" id="A0A9N8W637"/>
<dbReference type="GO" id="GO:0003676">
    <property type="term" value="F:nucleic acid binding"/>
    <property type="evidence" value="ECO:0007669"/>
    <property type="project" value="InterPro"/>
</dbReference>
<organism evidence="2 3">
    <name type="scientific">Acaulospora morrowiae</name>
    <dbReference type="NCBI Taxonomy" id="94023"/>
    <lineage>
        <taxon>Eukaryota</taxon>
        <taxon>Fungi</taxon>
        <taxon>Fungi incertae sedis</taxon>
        <taxon>Mucoromycota</taxon>
        <taxon>Glomeromycotina</taxon>
        <taxon>Glomeromycetes</taxon>
        <taxon>Diversisporales</taxon>
        <taxon>Acaulosporaceae</taxon>
        <taxon>Acaulospora</taxon>
    </lineage>
</organism>
<dbReference type="InterPro" id="IPR002156">
    <property type="entry name" value="RNaseH_domain"/>
</dbReference>
<reference evidence="2" key="1">
    <citation type="submission" date="2021-06" db="EMBL/GenBank/DDBJ databases">
        <authorList>
            <person name="Kallberg Y."/>
            <person name="Tangrot J."/>
            <person name="Rosling A."/>
        </authorList>
    </citation>
    <scope>NUCLEOTIDE SEQUENCE</scope>
    <source>
        <strain evidence="2">CL551</strain>
    </source>
</reference>
<dbReference type="OrthoDB" id="2423558at2759"/>
<dbReference type="InterPro" id="IPR012337">
    <property type="entry name" value="RNaseH-like_sf"/>
</dbReference>
<dbReference type="GO" id="GO:0004523">
    <property type="term" value="F:RNA-DNA hybrid ribonuclease activity"/>
    <property type="evidence" value="ECO:0007669"/>
    <property type="project" value="InterPro"/>
</dbReference>
<dbReference type="Gene3D" id="3.30.420.10">
    <property type="entry name" value="Ribonuclease H-like superfamily/Ribonuclease H"/>
    <property type="match status" value="1"/>
</dbReference>
<dbReference type="InterPro" id="IPR036397">
    <property type="entry name" value="RNaseH_sf"/>
</dbReference>
<proteinExistence type="predicted"/>
<dbReference type="Pfam" id="PF00075">
    <property type="entry name" value="RNase_H"/>
    <property type="match status" value="1"/>
</dbReference>
<accession>A0A9N8W637</accession>
<evidence type="ECO:0000313" key="3">
    <source>
        <dbReference type="Proteomes" id="UP000789342"/>
    </source>
</evidence>
<gene>
    <name evidence="2" type="ORF">AMORRO_LOCUS1906</name>
</gene>
<protein>
    <submittedName>
        <fullName evidence="2">1774_t:CDS:1</fullName>
    </submittedName>
</protein>
<sequence length="164" mass="18893">MLEMEMYNIYMDGSVRGKMGTIGWVLQNQQEISFASKIAENCNVIQAKLLAILTSLHAVPRPSDVNIFTDSEEAIRLIKKNINNSLLTQNHTMHTILQMIKSSLIIYNIKMRLHKVRAHSNNKWNNEADRIAKESHKDRTALTYNTLWGIDIREFAKPPSNEKK</sequence>
<name>A0A9N8W637_9GLOM</name>
<evidence type="ECO:0000313" key="2">
    <source>
        <dbReference type="EMBL" id="CAG8472153.1"/>
    </source>
</evidence>
<evidence type="ECO:0000259" key="1">
    <source>
        <dbReference type="PROSITE" id="PS50879"/>
    </source>
</evidence>
<keyword evidence="3" id="KW-1185">Reference proteome</keyword>
<comment type="caution">
    <text evidence="2">The sequence shown here is derived from an EMBL/GenBank/DDBJ whole genome shotgun (WGS) entry which is preliminary data.</text>
</comment>
<dbReference type="PROSITE" id="PS50879">
    <property type="entry name" value="RNASE_H_1"/>
    <property type="match status" value="1"/>
</dbReference>
<feature type="domain" description="RNase H type-1" evidence="1">
    <location>
        <begin position="3"/>
        <end position="137"/>
    </location>
</feature>